<name>A0A1S3LQJ3_SALSA</name>
<dbReference type="RefSeq" id="XP_013993136.2">
    <property type="nucleotide sequence ID" value="XM_014137661.2"/>
</dbReference>
<evidence type="ECO:0000256" key="2">
    <source>
        <dbReference type="ARBA" id="ARBA00004123"/>
    </source>
</evidence>
<keyword evidence="7" id="KW-0221">Differentiation</keyword>
<feature type="region of interest" description="Disordered" evidence="11">
    <location>
        <begin position="845"/>
        <end position="865"/>
    </location>
</feature>
<dbReference type="PANTHER" id="PTHR46822">
    <property type="entry name" value="COILED-COIL ALPHA-HELICAL ROD PROTEIN 1"/>
    <property type="match status" value="1"/>
</dbReference>
<evidence type="ECO:0000256" key="5">
    <source>
        <dbReference type="ARBA" id="ARBA00022473"/>
    </source>
</evidence>
<dbReference type="GO" id="GO:0030154">
    <property type="term" value="P:cell differentiation"/>
    <property type="evidence" value="ECO:0007669"/>
    <property type="project" value="UniProtKB-KW"/>
</dbReference>
<organism evidence="12 13">
    <name type="scientific">Salmo salar</name>
    <name type="common">Atlantic salmon</name>
    <dbReference type="NCBI Taxonomy" id="8030"/>
    <lineage>
        <taxon>Eukaryota</taxon>
        <taxon>Metazoa</taxon>
        <taxon>Chordata</taxon>
        <taxon>Craniata</taxon>
        <taxon>Vertebrata</taxon>
        <taxon>Euteleostomi</taxon>
        <taxon>Actinopterygii</taxon>
        <taxon>Neopterygii</taxon>
        <taxon>Teleostei</taxon>
        <taxon>Protacanthopterygii</taxon>
        <taxon>Salmoniformes</taxon>
        <taxon>Salmonidae</taxon>
        <taxon>Salmoninae</taxon>
        <taxon>Salmo</taxon>
    </lineage>
</organism>
<keyword evidence="5" id="KW-0217">Developmental protein</keyword>
<feature type="compositionally biased region" description="Basic and acidic residues" evidence="11">
    <location>
        <begin position="856"/>
        <end position="865"/>
    </location>
</feature>
<evidence type="ECO:0000256" key="3">
    <source>
        <dbReference type="ARBA" id="ARBA00004496"/>
    </source>
</evidence>
<accession>A0A1S3LQJ3</accession>
<dbReference type="PANTHER" id="PTHR46822:SF1">
    <property type="entry name" value="COILED-COIL ALPHA-HELICAL ROD PROTEIN 1"/>
    <property type="match status" value="1"/>
</dbReference>
<feature type="compositionally biased region" description="Polar residues" evidence="11">
    <location>
        <begin position="17"/>
        <end position="28"/>
    </location>
</feature>
<reference evidence="13" key="1">
    <citation type="submission" date="2025-08" db="UniProtKB">
        <authorList>
            <consortium name="RefSeq"/>
        </authorList>
    </citation>
    <scope>IDENTIFICATION</scope>
</reference>
<proteinExistence type="predicted"/>
<keyword evidence="6" id="KW-0963">Cytoplasm</keyword>
<evidence type="ECO:0000313" key="13">
    <source>
        <dbReference type="RefSeq" id="XP_013993136.2"/>
    </source>
</evidence>
<comment type="function">
    <text evidence="1">May be a regulator of keratinocyte proliferation or differentiation.</text>
</comment>
<evidence type="ECO:0000256" key="10">
    <source>
        <dbReference type="ARBA" id="ARBA00031932"/>
    </source>
</evidence>
<feature type="region of interest" description="Disordered" evidence="11">
    <location>
        <begin position="233"/>
        <end position="252"/>
    </location>
</feature>
<feature type="compositionally biased region" description="Basic and acidic residues" evidence="11">
    <location>
        <begin position="103"/>
        <end position="115"/>
    </location>
</feature>
<comment type="subcellular location">
    <subcellularLocation>
        <location evidence="3">Cytoplasm</location>
    </subcellularLocation>
    <subcellularLocation>
        <location evidence="2">Nucleus</location>
    </subcellularLocation>
</comment>
<keyword evidence="12" id="KW-1185">Reference proteome</keyword>
<dbReference type="Pfam" id="PF07111">
    <property type="entry name" value="HCR"/>
    <property type="match status" value="1"/>
</dbReference>
<dbReference type="GO" id="GO:0006611">
    <property type="term" value="P:protein export from nucleus"/>
    <property type="evidence" value="ECO:0007669"/>
    <property type="project" value="TreeGrafter"/>
</dbReference>
<evidence type="ECO:0000256" key="9">
    <source>
        <dbReference type="ARBA" id="ARBA00023242"/>
    </source>
</evidence>
<evidence type="ECO:0000256" key="1">
    <source>
        <dbReference type="ARBA" id="ARBA00003936"/>
    </source>
</evidence>
<gene>
    <name evidence="13" type="primary">cchcr1</name>
</gene>
<feature type="compositionally biased region" description="Basic and acidic residues" evidence="11">
    <location>
        <begin position="1"/>
        <end position="10"/>
    </location>
</feature>
<evidence type="ECO:0000256" key="7">
    <source>
        <dbReference type="ARBA" id="ARBA00022782"/>
    </source>
</evidence>
<feature type="region of interest" description="Disordered" evidence="11">
    <location>
        <begin position="1"/>
        <end position="36"/>
    </location>
</feature>
<dbReference type="Proteomes" id="UP001652741">
    <property type="component" value="Chromosome ssa13"/>
</dbReference>
<protein>
    <recommendedName>
        <fullName evidence="4">Coiled-coil alpha-helical rod protein 1</fullName>
    </recommendedName>
    <alternativeName>
        <fullName evidence="10">Alpha-helical coiled-coil rod protein</fullName>
    </alternativeName>
</protein>
<feature type="region of interest" description="Disordered" evidence="11">
    <location>
        <begin position="642"/>
        <end position="669"/>
    </location>
</feature>
<sequence>MERCNEDEKLNAPSDFVASSVSKGSQRTLMPPSHFTASTQSASIIVPGTVTGQGTTPIKWVTHATTPPSDSGPANPWLTMAQAKQEILELHRENQRILMLQGDRSRGTKSTEDSAHSIARSGVRGEQASRWETEWRLDTERFRAESERLKGQVEALKEVAGKQREEMRDKETSLNRQSHEMEVMREELYKTKTELSQVSVELVQKREDKERLSTQLEMLERKSGEEAERLRREVERSRQETHRLTRQADTARLQAGEEAKQELQKLNKQLEESHRRHETQLQQLTATHDTELSTVKQMSSEVQERLCHLSQEVTHLKCCLLELSAERDGLKEQLSQMGTAFETQSATLQSLRNYIGQLTPERGLEEKLTETIQTLNREKEALQVTTELLTVRLNSVNDILALQEEEMTLSDPLLKAGPKATRVLRCWREKVFMLLVQLRSKDIELRGEKDTLLSTISSLEQEVKKEKYQSSVFQHSLQDRTAELELERVAREAMEQDVDTTKRENTELKSWSQEAEAGLRTMTEDAQRFSQAFEAKMSEVETVQTRLNSFGQRLTFAKRRVDTIQGLMMRKEALRRVQQATKAANPVSERAAVTELQAELASACEESDKLRQELKRTPELIESALADVREQFDSEVRQLRQAAERSRGEAQEAQAAREEAQQRLQEAHTQLEESNLNLEQLHAQLISQQEASDRALRERVSETEDHCAQQLRVMESQLNTARREHTKAVVALRQFERQAEREREQEREAQCLQSEHTKREILDLQKLLQEKDKDRNLLLATVRERGLMSEYKAARTTALQTSVALKEQQQRPSRKSNTLRAKDQPQTRDSLLSVLGDLRTLSAAVVHSSEDDAEEEGHGDRGLTA</sequence>
<dbReference type="GeneID" id="106567850"/>
<evidence type="ECO:0000313" key="12">
    <source>
        <dbReference type="Proteomes" id="UP001652741"/>
    </source>
</evidence>
<evidence type="ECO:0000256" key="11">
    <source>
        <dbReference type="SAM" id="MobiDB-lite"/>
    </source>
</evidence>
<dbReference type="CTD" id="54535"/>
<feature type="region of interest" description="Disordered" evidence="11">
    <location>
        <begin position="803"/>
        <end position="830"/>
    </location>
</feature>
<dbReference type="Bgee" id="ENSSSAG00000066511">
    <property type="expression patterns" value="Expressed in testis and 23 other cell types or tissues"/>
</dbReference>
<feature type="region of interest" description="Disordered" evidence="11">
    <location>
        <begin position="103"/>
        <end position="125"/>
    </location>
</feature>
<dbReference type="GO" id="GO:0005737">
    <property type="term" value="C:cytoplasm"/>
    <property type="evidence" value="ECO:0007669"/>
    <property type="project" value="UniProtKB-SubCell"/>
</dbReference>
<dbReference type="GO" id="GO:0005814">
    <property type="term" value="C:centriole"/>
    <property type="evidence" value="ECO:0007669"/>
    <property type="project" value="TreeGrafter"/>
</dbReference>
<evidence type="ECO:0000256" key="8">
    <source>
        <dbReference type="ARBA" id="ARBA00023054"/>
    </source>
</evidence>
<dbReference type="KEGG" id="sasa:106567850"/>
<dbReference type="PaxDb" id="8030-ENSSSAP00000078789"/>
<keyword evidence="8" id="KW-0175">Coiled coil</keyword>
<dbReference type="InterPro" id="IPR009800">
    <property type="entry name" value="HCR"/>
</dbReference>
<dbReference type="GO" id="GO:0005634">
    <property type="term" value="C:nucleus"/>
    <property type="evidence" value="ECO:0007669"/>
    <property type="project" value="UniProtKB-SubCell"/>
</dbReference>
<keyword evidence="9" id="KW-0539">Nucleus</keyword>
<dbReference type="STRING" id="8030.ENSSSAP00000078789"/>
<dbReference type="AlphaFoldDB" id="A0A1S3LQJ3"/>
<evidence type="ECO:0000256" key="6">
    <source>
        <dbReference type="ARBA" id="ARBA00022490"/>
    </source>
</evidence>
<evidence type="ECO:0000256" key="4">
    <source>
        <dbReference type="ARBA" id="ARBA00016468"/>
    </source>
</evidence>
<feature type="compositionally biased region" description="Basic and acidic residues" evidence="11">
    <location>
        <begin position="233"/>
        <end position="243"/>
    </location>
</feature>